<feature type="compositionally biased region" description="Basic and acidic residues" evidence="7">
    <location>
        <begin position="309"/>
        <end position="323"/>
    </location>
</feature>
<dbReference type="InterPro" id="IPR032705">
    <property type="entry name" value="ORC4_C"/>
</dbReference>
<dbReference type="AlphaFoldDB" id="A0A364NCW6"/>
<evidence type="ECO:0000313" key="9">
    <source>
        <dbReference type="EMBL" id="RAR14941.1"/>
    </source>
</evidence>
<feature type="compositionally biased region" description="Basic residues" evidence="7">
    <location>
        <begin position="1"/>
        <end position="12"/>
    </location>
</feature>
<accession>A0A364NCW6</accession>
<dbReference type="InterPro" id="IPR003593">
    <property type="entry name" value="AAA+_ATPase"/>
</dbReference>
<evidence type="ECO:0000256" key="1">
    <source>
        <dbReference type="ARBA" id="ARBA00004123"/>
    </source>
</evidence>
<reference evidence="10" key="1">
    <citation type="submission" date="2018-05" db="EMBL/GenBank/DDBJ databases">
        <title>Draft genome sequence of Stemphylium lycopersici strain CIDEFI 213.</title>
        <authorList>
            <person name="Medina R."/>
            <person name="Franco M.E.E."/>
            <person name="Lucentini C.G."/>
            <person name="Saparrat M.C.N."/>
            <person name="Balatti P.A."/>
        </authorList>
    </citation>
    <scope>NUCLEOTIDE SEQUENCE [LARGE SCALE GENOMIC DNA]</scope>
    <source>
        <strain evidence="10">CIDEFI 213</strain>
    </source>
</reference>
<keyword evidence="4" id="KW-0235">DNA replication</keyword>
<protein>
    <recommendedName>
        <fullName evidence="3">Origin recognition complex subunit 4</fullName>
    </recommendedName>
</protein>
<dbReference type="STRING" id="183478.A0A364NCW6"/>
<evidence type="ECO:0000256" key="5">
    <source>
        <dbReference type="ARBA" id="ARBA00023125"/>
    </source>
</evidence>
<feature type="compositionally biased region" description="Basic and acidic residues" evidence="7">
    <location>
        <begin position="46"/>
        <end position="57"/>
    </location>
</feature>
<dbReference type="PANTHER" id="PTHR12087:SF0">
    <property type="entry name" value="ORIGIN RECOGNITION COMPLEX SUBUNIT 4"/>
    <property type="match status" value="1"/>
</dbReference>
<evidence type="ECO:0000256" key="4">
    <source>
        <dbReference type="ARBA" id="ARBA00022705"/>
    </source>
</evidence>
<evidence type="ECO:0000256" key="2">
    <source>
        <dbReference type="ARBA" id="ARBA00005334"/>
    </source>
</evidence>
<evidence type="ECO:0000256" key="6">
    <source>
        <dbReference type="ARBA" id="ARBA00023242"/>
    </source>
</evidence>
<organism evidence="9 10">
    <name type="scientific">Stemphylium lycopersici</name>
    <name type="common">Tomato gray leaf spot disease fungus</name>
    <name type="synonym">Thyrospora lycopersici</name>
    <dbReference type="NCBI Taxonomy" id="183478"/>
    <lineage>
        <taxon>Eukaryota</taxon>
        <taxon>Fungi</taxon>
        <taxon>Dikarya</taxon>
        <taxon>Ascomycota</taxon>
        <taxon>Pezizomycotina</taxon>
        <taxon>Dothideomycetes</taxon>
        <taxon>Pleosporomycetidae</taxon>
        <taxon>Pleosporales</taxon>
        <taxon>Pleosporineae</taxon>
        <taxon>Pleosporaceae</taxon>
        <taxon>Stemphylium</taxon>
    </lineage>
</organism>
<dbReference type="SMART" id="SM00382">
    <property type="entry name" value="AAA"/>
    <property type="match status" value="1"/>
</dbReference>
<dbReference type="InterPro" id="IPR041664">
    <property type="entry name" value="AAA_16"/>
</dbReference>
<dbReference type="Pfam" id="PF14629">
    <property type="entry name" value="ORC4_C"/>
    <property type="match status" value="1"/>
</dbReference>
<keyword evidence="10" id="KW-1185">Reference proteome</keyword>
<dbReference type="Proteomes" id="UP000249619">
    <property type="component" value="Unassembled WGS sequence"/>
</dbReference>
<dbReference type="GO" id="GO:0016787">
    <property type="term" value="F:hydrolase activity"/>
    <property type="evidence" value="ECO:0007669"/>
    <property type="project" value="UniProtKB-KW"/>
</dbReference>
<comment type="similarity">
    <text evidence="2">Belongs to the ORC4 family.</text>
</comment>
<feature type="compositionally biased region" description="Low complexity" evidence="7">
    <location>
        <begin position="66"/>
        <end position="80"/>
    </location>
</feature>
<proteinExistence type="inferred from homology"/>
<gene>
    <name evidence="9" type="ORF">DDE83_001780</name>
</gene>
<dbReference type="GO" id="GO:0006270">
    <property type="term" value="P:DNA replication initiation"/>
    <property type="evidence" value="ECO:0007669"/>
    <property type="project" value="TreeGrafter"/>
</dbReference>
<comment type="subcellular location">
    <subcellularLocation>
        <location evidence="1">Nucleus</location>
    </subcellularLocation>
</comment>
<dbReference type="Gene3D" id="3.40.50.300">
    <property type="entry name" value="P-loop containing nucleotide triphosphate hydrolases"/>
    <property type="match status" value="1"/>
</dbReference>
<dbReference type="EMBL" id="QGDH01000017">
    <property type="protein sequence ID" value="RAR14941.1"/>
    <property type="molecule type" value="Genomic_DNA"/>
</dbReference>
<feature type="compositionally biased region" description="Basic and acidic residues" evidence="7">
    <location>
        <begin position="111"/>
        <end position="126"/>
    </location>
</feature>
<feature type="region of interest" description="Disordered" evidence="7">
    <location>
        <begin position="97"/>
        <end position="344"/>
    </location>
</feature>
<evidence type="ECO:0000313" key="10">
    <source>
        <dbReference type="Proteomes" id="UP000249619"/>
    </source>
</evidence>
<name>A0A364NCW6_STELY</name>
<dbReference type="SUPFAM" id="SSF52540">
    <property type="entry name" value="P-loop containing nucleoside triphosphate hydrolases"/>
    <property type="match status" value="1"/>
</dbReference>
<keyword evidence="9" id="KW-0378">Hydrolase</keyword>
<dbReference type="GO" id="GO:0003688">
    <property type="term" value="F:DNA replication origin binding"/>
    <property type="evidence" value="ECO:0007669"/>
    <property type="project" value="TreeGrafter"/>
</dbReference>
<comment type="caution">
    <text evidence="9">The sequence shown here is derived from an EMBL/GenBank/DDBJ whole genome shotgun (WGS) entry which is preliminary data.</text>
</comment>
<dbReference type="Pfam" id="PF13191">
    <property type="entry name" value="AAA_16"/>
    <property type="match status" value="1"/>
</dbReference>
<feature type="compositionally biased region" description="Polar residues" evidence="7">
    <location>
        <begin position="21"/>
        <end position="31"/>
    </location>
</feature>
<dbReference type="InterPro" id="IPR027417">
    <property type="entry name" value="P-loop_NTPase"/>
</dbReference>
<keyword evidence="5" id="KW-0238">DNA-binding</keyword>
<feature type="region of interest" description="Disordered" evidence="7">
    <location>
        <begin position="1"/>
        <end position="80"/>
    </location>
</feature>
<dbReference type="InterPro" id="IPR016527">
    <property type="entry name" value="ORC4"/>
</dbReference>
<feature type="compositionally biased region" description="Basic and acidic residues" evidence="7">
    <location>
        <begin position="139"/>
        <end position="148"/>
    </location>
</feature>
<sequence>MDHSPRSSKRRKLDTPKHSETSPLTEPSTRKTSGRLAKQSAAAPDDGNKPKAKEKPTPARRGRALKGATKGTAAKSTTITGVEIDVYDDIEGAFDMDMTSRSTRRPAQAAPKEDKPSAGDATDEKQPTIPPKRRKGRPTKAESLERSAVKNSAKRSKADTEDAESIQVMTPAKRATAAPSRNGTARKPAASRSNARKKKEPSPIPEEDEETDELQNPAKAAVPPRSPSAPKPAVSTRKKAVPKRSAEDDALFPTTASKRRKPASEKTVIPESEDELGDASPISNRKLPASASASARRRMNRTDNITNNDEERWSDAEGDVNGRDEDDLDIDGNSALDSFLDPTEPSPFNKPTAAQKEKLALPVVYSNLAPGRELDLLKTIVMERITAKRPSPLVGLDEEYKSVHQVVEHTITAGEGNSMLVIGARGSGKTALVNKVLSEVSKDNGGEYHVVRLNGFIHTDDKIALREIWRQLGKEMDIEEDGSGPGKNYADTLATLLALLSHPSEQTGEVTDQVAKAVIFVMDEFDLFAQHPRQTLLYNLFDIAQSRKAPIAVLGLTTRIDVTNSLEKRVKSRFSHRYVHLRLATTFTAFQEISKACLMLEPDQLSVEERGILEGGTKSTPTTTKGNKGNAKQDVLAEWNANISKLFANSSFLTQHLAPPFYLTKSIPQILTSFLLPTATLSPDTPFHPSTLLNAPDSKLSLIPSLSQLSLSLLIAAARLDIIHDSDTCNFNMAYDEYVTLASRARIQSAAGGLSSSSGASKVWGKDVARREWEGLVELGLCMPVIHGQVGAFGMVRCDVALEEVGEVLKGIKGGDKGLERWCRSI</sequence>
<evidence type="ECO:0000256" key="7">
    <source>
        <dbReference type="SAM" id="MobiDB-lite"/>
    </source>
</evidence>
<evidence type="ECO:0000259" key="8">
    <source>
        <dbReference type="SMART" id="SM00382"/>
    </source>
</evidence>
<evidence type="ECO:0000256" key="3">
    <source>
        <dbReference type="ARBA" id="ARBA00019083"/>
    </source>
</evidence>
<dbReference type="GO" id="GO:0005664">
    <property type="term" value="C:nuclear origin of replication recognition complex"/>
    <property type="evidence" value="ECO:0007669"/>
    <property type="project" value="TreeGrafter"/>
</dbReference>
<dbReference type="PANTHER" id="PTHR12087">
    <property type="entry name" value="ORIGIN RECOGNITION COMPLEX SUBUNIT 4"/>
    <property type="match status" value="1"/>
</dbReference>
<keyword evidence="6" id="KW-0539">Nucleus</keyword>
<dbReference type="FunFam" id="3.40.50.300:FF:001597">
    <property type="entry name" value="Origin recognition complex subunit Orc4"/>
    <property type="match status" value="1"/>
</dbReference>
<feature type="domain" description="AAA+ ATPase" evidence="8">
    <location>
        <begin position="415"/>
        <end position="584"/>
    </location>
</feature>